<dbReference type="EMBL" id="VSRR010027715">
    <property type="protein sequence ID" value="MPC68365.1"/>
    <property type="molecule type" value="Genomic_DNA"/>
</dbReference>
<protein>
    <submittedName>
        <fullName evidence="2">Uncharacterized protein</fullName>
    </submittedName>
</protein>
<sequence length="72" mass="7581">MYYAFCAPSAAAFRDVDSGKYPGSAFPGGISPGEPDERDSPSAPPPWLALLSTGVISPRTTAAAPRHSRHEH</sequence>
<accession>A0A5B7HFN6</accession>
<proteinExistence type="predicted"/>
<dbReference type="AlphaFoldDB" id="A0A5B7HFN6"/>
<evidence type="ECO:0000313" key="2">
    <source>
        <dbReference type="EMBL" id="MPC68365.1"/>
    </source>
</evidence>
<name>A0A5B7HFN6_PORTR</name>
<reference evidence="2 3" key="1">
    <citation type="submission" date="2019-05" db="EMBL/GenBank/DDBJ databases">
        <title>Another draft genome of Portunus trituberculatus and its Hox gene families provides insights of decapod evolution.</title>
        <authorList>
            <person name="Jeong J.-H."/>
            <person name="Song I."/>
            <person name="Kim S."/>
            <person name="Choi T."/>
            <person name="Kim D."/>
            <person name="Ryu S."/>
            <person name="Kim W."/>
        </authorList>
    </citation>
    <scope>NUCLEOTIDE SEQUENCE [LARGE SCALE GENOMIC DNA]</scope>
    <source>
        <tissue evidence="2">Muscle</tissue>
    </source>
</reference>
<keyword evidence="3" id="KW-1185">Reference proteome</keyword>
<evidence type="ECO:0000256" key="1">
    <source>
        <dbReference type="SAM" id="MobiDB-lite"/>
    </source>
</evidence>
<gene>
    <name evidence="2" type="ORF">E2C01_062565</name>
</gene>
<comment type="caution">
    <text evidence="2">The sequence shown here is derived from an EMBL/GenBank/DDBJ whole genome shotgun (WGS) entry which is preliminary data.</text>
</comment>
<dbReference type="Proteomes" id="UP000324222">
    <property type="component" value="Unassembled WGS sequence"/>
</dbReference>
<organism evidence="2 3">
    <name type="scientific">Portunus trituberculatus</name>
    <name type="common">Swimming crab</name>
    <name type="synonym">Neptunus trituberculatus</name>
    <dbReference type="NCBI Taxonomy" id="210409"/>
    <lineage>
        <taxon>Eukaryota</taxon>
        <taxon>Metazoa</taxon>
        <taxon>Ecdysozoa</taxon>
        <taxon>Arthropoda</taxon>
        <taxon>Crustacea</taxon>
        <taxon>Multicrustacea</taxon>
        <taxon>Malacostraca</taxon>
        <taxon>Eumalacostraca</taxon>
        <taxon>Eucarida</taxon>
        <taxon>Decapoda</taxon>
        <taxon>Pleocyemata</taxon>
        <taxon>Brachyura</taxon>
        <taxon>Eubrachyura</taxon>
        <taxon>Portunoidea</taxon>
        <taxon>Portunidae</taxon>
        <taxon>Portuninae</taxon>
        <taxon>Portunus</taxon>
    </lineage>
</organism>
<feature type="region of interest" description="Disordered" evidence="1">
    <location>
        <begin position="18"/>
        <end position="72"/>
    </location>
</feature>
<evidence type="ECO:0000313" key="3">
    <source>
        <dbReference type="Proteomes" id="UP000324222"/>
    </source>
</evidence>